<accession>A0A6H1Z7S2</accession>
<evidence type="ECO:0000313" key="2">
    <source>
        <dbReference type="EMBL" id="QJA65085.1"/>
    </source>
</evidence>
<dbReference type="AlphaFoldDB" id="A0A6H1Z7S2"/>
<evidence type="ECO:0000313" key="1">
    <source>
        <dbReference type="EMBL" id="QJA43588.1"/>
    </source>
</evidence>
<dbReference type="EMBL" id="MT144609">
    <property type="protein sequence ID" value="QJA43588.1"/>
    <property type="molecule type" value="Genomic_DNA"/>
</dbReference>
<gene>
    <name evidence="3" type="ORF">MM415A01944_0013</name>
    <name evidence="2" type="ORF">MM415B00439_0041</name>
    <name evidence="1" type="ORF">TM448B00310_0025</name>
</gene>
<protein>
    <submittedName>
        <fullName evidence="1">Uncharacterized protein</fullName>
    </submittedName>
</protein>
<proteinExistence type="predicted"/>
<reference evidence="1" key="1">
    <citation type="submission" date="2020-03" db="EMBL/GenBank/DDBJ databases">
        <title>The deep terrestrial virosphere.</title>
        <authorList>
            <person name="Holmfeldt K."/>
            <person name="Nilsson E."/>
            <person name="Simone D."/>
            <person name="Lopez-Fernandez M."/>
            <person name="Wu X."/>
            <person name="de Brujin I."/>
            <person name="Lundin D."/>
            <person name="Andersson A."/>
            <person name="Bertilsson S."/>
            <person name="Dopson M."/>
        </authorList>
    </citation>
    <scope>NUCLEOTIDE SEQUENCE</scope>
    <source>
        <strain evidence="3">MM415A01944</strain>
        <strain evidence="2">MM415B00439</strain>
        <strain evidence="1">TM448B00310</strain>
    </source>
</reference>
<organism evidence="1">
    <name type="scientific">viral metagenome</name>
    <dbReference type="NCBI Taxonomy" id="1070528"/>
    <lineage>
        <taxon>unclassified sequences</taxon>
        <taxon>metagenomes</taxon>
        <taxon>organismal metagenomes</taxon>
    </lineage>
</organism>
<evidence type="ECO:0000313" key="3">
    <source>
        <dbReference type="EMBL" id="QJA74734.1"/>
    </source>
</evidence>
<dbReference type="EMBL" id="MT141531">
    <property type="protein sequence ID" value="QJA65085.1"/>
    <property type="molecule type" value="Genomic_DNA"/>
</dbReference>
<sequence length="230" mass="25808">MEQVMVPTQESQVHVNQDSQVQVGHMVEPASILEAILPFEPDDGQKGTFLVLRVAGMVRAMALKLVNRKYRSWQHWRSTDEDFYRLDEAIPQLANKFAGEARVIRTALLDISIIETGVYVFGRILKKEAVSSDMWAYATKLAGLRMPMMGAKEDSSSPWERLANSIHNTMATRELSVKEVDMYGREKTVTAREVVGVGTIQPSLEQKQMAQEIVGQILARRDGQVSDDNG</sequence>
<name>A0A6H1Z7S2_9ZZZZ</name>
<dbReference type="EMBL" id="MT142117">
    <property type="protein sequence ID" value="QJA74734.1"/>
    <property type="molecule type" value="Genomic_DNA"/>
</dbReference>